<sequence>MAKMTRWPAHPFDGWASAPFRLALAPLMRAWVILNFRDLENIPRPSDAPQAHSAGLDSDRVLLFGSGPLVGWGVLSHDLGVPGALARALTRRTGRVADVDVIADPQMLIGSAVGALDGARLCRYDAIVVFLGVGDAVFYTATSLWRRAVADLLARLERSTSQTTQVYIVEASGIRSIPIFDSVLGTLAERHAQRLNRITRAVCAPMQRATLLSIAPDLPERSQYQDYRAAPVYEQWAELLAAVLTPALDPALHRHESGEADPSEPDALRSEARRQRAVDELDRPDPDYQALLGPIVELALTSFGADGASFSIVGAERVRMSCTAGLDRGELPRADSFCTLVIRESGATVIPDARADERFRTGPTAAGRLEVRFYAGFPIESPSGERIGALCVFGAEPRAEADVNLVLLRELALTVQSELARQASHA</sequence>
<dbReference type="RefSeq" id="WP_134523805.1">
    <property type="nucleotide sequence ID" value="NZ_SOHH01000066.1"/>
</dbReference>
<feature type="compositionally biased region" description="Basic and acidic residues" evidence="1">
    <location>
        <begin position="266"/>
        <end position="281"/>
    </location>
</feature>
<dbReference type="Proteomes" id="UP000298313">
    <property type="component" value="Unassembled WGS sequence"/>
</dbReference>
<dbReference type="SUPFAM" id="SSF52266">
    <property type="entry name" value="SGNH hydrolase"/>
    <property type="match status" value="1"/>
</dbReference>
<evidence type="ECO:0000259" key="2">
    <source>
        <dbReference type="SMART" id="SM00065"/>
    </source>
</evidence>
<proteinExistence type="predicted"/>
<feature type="domain" description="GAF" evidence="2">
    <location>
        <begin position="287"/>
        <end position="425"/>
    </location>
</feature>
<dbReference type="PANTHER" id="PTHR43102:SF2">
    <property type="entry name" value="GAF DOMAIN-CONTAINING PROTEIN"/>
    <property type="match status" value="1"/>
</dbReference>
<dbReference type="InterPro" id="IPR029016">
    <property type="entry name" value="GAF-like_dom_sf"/>
</dbReference>
<reference evidence="3 4" key="1">
    <citation type="submission" date="2019-03" db="EMBL/GenBank/DDBJ databases">
        <title>Genomics of glacier-inhabiting Cryobacterium strains.</title>
        <authorList>
            <person name="Liu Q."/>
            <person name="Xin Y.-H."/>
        </authorList>
    </citation>
    <scope>NUCLEOTIDE SEQUENCE [LARGE SCALE GENOMIC DNA]</scope>
    <source>
        <strain evidence="3 4">Hh4</strain>
    </source>
</reference>
<dbReference type="Gene3D" id="3.30.450.40">
    <property type="match status" value="1"/>
</dbReference>
<dbReference type="PANTHER" id="PTHR43102">
    <property type="entry name" value="SLR1143 PROTEIN"/>
    <property type="match status" value="1"/>
</dbReference>
<dbReference type="SUPFAM" id="SSF55781">
    <property type="entry name" value="GAF domain-like"/>
    <property type="match status" value="1"/>
</dbReference>
<evidence type="ECO:0000313" key="4">
    <source>
        <dbReference type="Proteomes" id="UP000298313"/>
    </source>
</evidence>
<feature type="region of interest" description="Disordered" evidence="1">
    <location>
        <begin position="253"/>
        <end position="281"/>
    </location>
</feature>
<dbReference type="OrthoDB" id="9151676at2"/>
<organism evidence="3 4">
    <name type="scientific">Cryobacterium fucosi</name>
    <dbReference type="NCBI Taxonomy" id="1259157"/>
    <lineage>
        <taxon>Bacteria</taxon>
        <taxon>Bacillati</taxon>
        <taxon>Actinomycetota</taxon>
        <taxon>Actinomycetes</taxon>
        <taxon>Micrococcales</taxon>
        <taxon>Microbacteriaceae</taxon>
        <taxon>Cryobacterium</taxon>
    </lineage>
</organism>
<dbReference type="AlphaFoldDB" id="A0A4R9B797"/>
<evidence type="ECO:0000313" key="3">
    <source>
        <dbReference type="EMBL" id="TFD76957.1"/>
    </source>
</evidence>
<keyword evidence="4" id="KW-1185">Reference proteome</keyword>
<dbReference type="EMBL" id="SOHH01000066">
    <property type="protein sequence ID" value="TFD76957.1"/>
    <property type="molecule type" value="Genomic_DNA"/>
</dbReference>
<gene>
    <name evidence="3" type="ORF">E3T48_09410</name>
</gene>
<dbReference type="InterPro" id="IPR003018">
    <property type="entry name" value="GAF"/>
</dbReference>
<evidence type="ECO:0000256" key="1">
    <source>
        <dbReference type="SAM" id="MobiDB-lite"/>
    </source>
</evidence>
<protein>
    <submittedName>
        <fullName evidence="3">GAF domain-containing protein</fullName>
    </submittedName>
</protein>
<comment type="caution">
    <text evidence="3">The sequence shown here is derived from an EMBL/GenBank/DDBJ whole genome shotgun (WGS) entry which is preliminary data.</text>
</comment>
<dbReference type="SMART" id="SM00065">
    <property type="entry name" value="GAF"/>
    <property type="match status" value="1"/>
</dbReference>
<name>A0A4R9B797_9MICO</name>
<accession>A0A4R9B797</accession>